<comment type="similarity">
    <text evidence="2">Belongs to the class-II aminoacyl-tRNA synthetase family. Phe-tRNA synthetase alpha subunit type 2 subfamily.</text>
</comment>
<dbReference type="InterPro" id="IPR045864">
    <property type="entry name" value="aa-tRNA-synth_II/BPL/LPL"/>
</dbReference>
<dbReference type="InterPro" id="IPR040725">
    <property type="entry name" value="PheRS_DBD3"/>
</dbReference>
<dbReference type="GO" id="GO:0006432">
    <property type="term" value="P:phenylalanyl-tRNA aminoacylation"/>
    <property type="evidence" value="ECO:0007669"/>
    <property type="project" value="InterPro"/>
</dbReference>
<dbReference type="NCBIfam" id="NF003210">
    <property type="entry name" value="PRK04172.1"/>
    <property type="match status" value="1"/>
</dbReference>
<keyword evidence="14" id="KW-0030">Aminoacyl-tRNA synthetase</keyword>
<dbReference type="GeneID" id="120038418"/>
<evidence type="ECO:0000256" key="6">
    <source>
        <dbReference type="ARBA" id="ARBA00022553"/>
    </source>
</evidence>
<keyword evidence="10" id="KW-0067">ATP-binding</keyword>
<dbReference type="Proteomes" id="UP000808372">
    <property type="component" value="Chromosome 3"/>
</dbReference>
<evidence type="ECO:0000256" key="15">
    <source>
        <dbReference type="ARBA" id="ARBA00030612"/>
    </source>
</evidence>
<evidence type="ECO:0000256" key="7">
    <source>
        <dbReference type="ARBA" id="ARBA00022598"/>
    </source>
</evidence>
<dbReference type="GO" id="GO:0005829">
    <property type="term" value="C:cytosol"/>
    <property type="evidence" value="ECO:0007669"/>
    <property type="project" value="TreeGrafter"/>
</dbReference>
<dbReference type="RefSeq" id="XP_038840122.1">
    <property type="nucleotide sequence ID" value="XM_038984194.1"/>
</dbReference>
<dbReference type="AlphaFoldDB" id="A0A8U0QB39"/>
<dbReference type="InterPro" id="IPR040724">
    <property type="entry name" value="PheRS_DBD1"/>
</dbReference>
<dbReference type="FunFam" id="1.10.10.2320:FF:000001">
    <property type="entry name" value="phenylalanine--tRNA ligase alpha subunit"/>
    <property type="match status" value="1"/>
</dbReference>
<evidence type="ECO:0000313" key="18">
    <source>
        <dbReference type="Proteomes" id="UP000808372"/>
    </source>
</evidence>
<dbReference type="Gene3D" id="1.10.10.2330">
    <property type="match status" value="1"/>
</dbReference>
<sequence length="466" mass="53015">MADTGLVETLLRRVEKVDGGLDSQDVATSLGVDHQAIVGAVKSLQALGDVISAEQRSSKHWELTGEGCEIAEQGSHEARVVSSIPEEGMPQSQLMKLAFGKVGFSKAMSNKWIRLDKGHEGGPRIFKTVERLEDLVRDKLLLVQKGQASQLEEKEKNELKKRKLLSEVGSWKEKKFKPYNFEAMGVAPDCGHLHPLMKVRTQFRQIFLEMGFTEMPTNNFIESSFWNFDSLFQPQQHPARDQHDTFFLSDPAQAHEFPQDYLERVRKVHSEGGFGSQGYKYDWKIEEAQKNILRTHTTAVSARMLYKLAQQENFTPVKYFSIDRVFRNETLDATHLAEFHQIEGVVADYGLTLGDLMGILHQFFNKLGITKLRFKPAYNPYTEPSMEVFSYHEGLKKWVEVGNSGMFRPEMLLPMGLPEGVTVIAWGLSLERPTMIKYGINNIRELVGHKVNLQMVYDSPVCRLDS</sequence>
<dbReference type="GO" id="GO:0004826">
    <property type="term" value="F:phenylalanine-tRNA ligase activity"/>
    <property type="evidence" value="ECO:0007669"/>
    <property type="project" value="UniProtKB-EC"/>
</dbReference>
<evidence type="ECO:0000256" key="8">
    <source>
        <dbReference type="ARBA" id="ARBA00022723"/>
    </source>
</evidence>
<dbReference type="GO" id="GO:0005524">
    <property type="term" value="F:ATP binding"/>
    <property type="evidence" value="ECO:0007669"/>
    <property type="project" value="UniProtKB-KW"/>
</dbReference>
<dbReference type="InterPro" id="IPR002319">
    <property type="entry name" value="Phenylalanyl-tRNA_Synthase"/>
</dbReference>
<dbReference type="SUPFAM" id="SSF55681">
    <property type="entry name" value="Class II aaRS and biotin synthetases"/>
    <property type="match status" value="1"/>
</dbReference>
<dbReference type="EC" id="6.1.1.20" evidence="3"/>
<proteinExistence type="inferred from homology"/>
<dbReference type="Pfam" id="PF01409">
    <property type="entry name" value="tRNA-synt_2d"/>
    <property type="match status" value="1"/>
</dbReference>
<name>A0A8U0QB39_SALNM</name>
<protein>
    <recommendedName>
        <fullName evidence="4">Phenylalanine--tRNA ligase alpha subunit</fullName>
        <ecNumber evidence="3">6.1.1.20</ecNumber>
    </recommendedName>
    <alternativeName>
        <fullName evidence="15">Phenylalanyl-tRNA synthetase alpha subunit</fullName>
    </alternativeName>
</protein>
<dbReference type="Pfam" id="PF18552">
    <property type="entry name" value="PheRS_DBD1"/>
    <property type="match status" value="1"/>
</dbReference>
<keyword evidence="18" id="KW-1185">Reference proteome</keyword>
<evidence type="ECO:0000259" key="17">
    <source>
        <dbReference type="PROSITE" id="PS50862"/>
    </source>
</evidence>
<accession>A0A8U0QB39</accession>
<reference evidence="19" key="1">
    <citation type="submission" date="2025-08" db="UniProtKB">
        <authorList>
            <consortium name="RefSeq"/>
        </authorList>
    </citation>
    <scope>IDENTIFICATION</scope>
    <source>
        <tissue evidence="19">White muscle</tissue>
    </source>
</reference>
<dbReference type="GO" id="GO:0000049">
    <property type="term" value="F:tRNA binding"/>
    <property type="evidence" value="ECO:0007669"/>
    <property type="project" value="InterPro"/>
</dbReference>
<dbReference type="Pfam" id="PF18553">
    <property type="entry name" value="PheRS_DBD3"/>
    <property type="match status" value="1"/>
</dbReference>
<dbReference type="FunFam" id="3.30.930.10:FF:000036">
    <property type="entry name" value="phenylalanine--tRNA ligase alpha subunit"/>
    <property type="match status" value="1"/>
</dbReference>
<dbReference type="GO" id="GO:0046872">
    <property type="term" value="F:metal ion binding"/>
    <property type="evidence" value="ECO:0007669"/>
    <property type="project" value="UniProtKB-KW"/>
</dbReference>
<dbReference type="CDD" id="cd00496">
    <property type="entry name" value="PheRS_alpha_core"/>
    <property type="match status" value="1"/>
</dbReference>
<evidence type="ECO:0000256" key="1">
    <source>
        <dbReference type="ARBA" id="ARBA00004496"/>
    </source>
</evidence>
<keyword evidence="13" id="KW-0007">Acetylation</keyword>
<dbReference type="InterPro" id="IPR040586">
    <property type="entry name" value="PheRS_DBD2"/>
</dbReference>
<dbReference type="PANTHER" id="PTHR11538">
    <property type="entry name" value="PHENYLALANYL-TRNA SYNTHETASE"/>
    <property type="match status" value="1"/>
</dbReference>
<keyword evidence="5" id="KW-0963">Cytoplasm</keyword>
<evidence type="ECO:0000256" key="5">
    <source>
        <dbReference type="ARBA" id="ARBA00022490"/>
    </source>
</evidence>
<dbReference type="FunFam" id="1.10.10.2330:FF:000001">
    <property type="entry name" value="phenylalanine--tRNA ligase alpha subunit"/>
    <property type="match status" value="1"/>
</dbReference>
<evidence type="ECO:0000256" key="2">
    <source>
        <dbReference type="ARBA" id="ARBA00006703"/>
    </source>
</evidence>
<evidence type="ECO:0000256" key="12">
    <source>
        <dbReference type="ARBA" id="ARBA00022917"/>
    </source>
</evidence>
<dbReference type="InterPro" id="IPR004529">
    <property type="entry name" value="Phe-tRNA-synth_IIc_asu"/>
</dbReference>
<dbReference type="PROSITE" id="PS50862">
    <property type="entry name" value="AA_TRNA_LIGASE_II"/>
    <property type="match status" value="1"/>
</dbReference>
<evidence type="ECO:0000256" key="10">
    <source>
        <dbReference type="ARBA" id="ARBA00022840"/>
    </source>
</evidence>
<evidence type="ECO:0000256" key="13">
    <source>
        <dbReference type="ARBA" id="ARBA00022990"/>
    </source>
</evidence>
<dbReference type="InterPro" id="IPR006195">
    <property type="entry name" value="aa-tRNA-synth_II"/>
</dbReference>
<evidence type="ECO:0000256" key="9">
    <source>
        <dbReference type="ARBA" id="ARBA00022741"/>
    </source>
</evidence>
<keyword evidence="9" id="KW-0547">Nucleotide-binding</keyword>
<keyword evidence="11" id="KW-0460">Magnesium</keyword>
<dbReference type="PANTHER" id="PTHR11538:SF40">
    <property type="entry name" value="PHENYLALANINE--TRNA LIGASE ALPHA SUBUNIT"/>
    <property type="match status" value="1"/>
</dbReference>
<evidence type="ECO:0000256" key="14">
    <source>
        <dbReference type="ARBA" id="ARBA00023146"/>
    </source>
</evidence>
<dbReference type="Gene3D" id="3.30.930.10">
    <property type="entry name" value="Bira Bifunctional Protein, Domain 2"/>
    <property type="match status" value="1"/>
</dbReference>
<evidence type="ECO:0000313" key="19">
    <source>
        <dbReference type="RefSeq" id="XP_038840122.1"/>
    </source>
</evidence>
<organism evidence="18 19">
    <name type="scientific">Salvelinus namaycush</name>
    <name type="common">Lake trout</name>
    <name type="synonym">Salmo namaycush</name>
    <dbReference type="NCBI Taxonomy" id="8040"/>
    <lineage>
        <taxon>Eukaryota</taxon>
        <taxon>Metazoa</taxon>
        <taxon>Chordata</taxon>
        <taxon>Craniata</taxon>
        <taxon>Vertebrata</taxon>
        <taxon>Euteleostomi</taxon>
        <taxon>Actinopterygii</taxon>
        <taxon>Neopterygii</taxon>
        <taxon>Teleostei</taxon>
        <taxon>Protacanthopterygii</taxon>
        <taxon>Salmoniformes</taxon>
        <taxon>Salmonidae</taxon>
        <taxon>Salmoninae</taxon>
        <taxon>Salvelinus</taxon>
    </lineage>
</organism>
<comment type="subunit">
    <text evidence="16">Heterotetramer; dimer of two heterodimers formed by FARSA and FARSB.</text>
</comment>
<dbReference type="FunFam" id="3.30.1370.240:FF:000002">
    <property type="entry name" value="phenylalanine--tRNA ligase alpha subunit"/>
    <property type="match status" value="1"/>
</dbReference>
<keyword evidence="6" id="KW-0597">Phosphoprotein</keyword>
<evidence type="ECO:0000256" key="16">
    <source>
        <dbReference type="ARBA" id="ARBA00066021"/>
    </source>
</evidence>
<keyword evidence="7 19" id="KW-0436">Ligase</keyword>
<evidence type="ECO:0000256" key="4">
    <source>
        <dbReference type="ARBA" id="ARBA00015409"/>
    </source>
</evidence>
<dbReference type="Gene3D" id="3.30.1370.240">
    <property type="match status" value="1"/>
</dbReference>
<dbReference type="Pfam" id="PF18554">
    <property type="entry name" value="PheRS_DBD2"/>
    <property type="match status" value="1"/>
</dbReference>
<feature type="domain" description="Aminoacyl-transfer RNA synthetases class-II family profile" evidence="17">
    <location>
        <begin position="198"/>
        <end position="460"/>
    </location>
</feature>
<keyword evidence="8" id="KW-0479">Metal-binding</keyword>
<dbReference type="GO" id="GO:0009328">
    <property type="term" value="C:phenylalanine-tRNA ligase complex"/>
    <property type="evidence" value="ECO:0007669"/>
    <property type="project" value="TreeGrafter"/>
</dbReference>
<dbReference type="NCBIfam" id="TIGR00468">
    <property type="entry name" value="pheS"/>
    <property type="match status" value="1"/>
</dbReference>
<evidence type="ECO:0000256" key="11">
    <source>
        <dbReference type="ARBA" id="ARBA00022842"/>
    </source>
</evidence>
<dbReference type="Gene3D" id="1.10.10.2320">
    <property type="match status" value="1"/>
</dbReference>
<evidence type="ECO:0000256" key="3">
    <source>
        <dbReference type="ARBA" id="ARBA00012814"/>
    </source>
</evidence>
<comment type="subcellular location">
    <subcellularLocation>
        <location evidence="1">Cytoplasm</location>
    </subcellularLocation>
</comment>
<gene>
    <name evidence="19" type="primary">LOC120038418</name>
</gene>
<keyword evidence="12" id="KW-0648">Protein biosynthesis</keyword>